<evidence type="ECO:0000256" key="1">
    <source>
        <dbReference type="ARBA" id="ARBA00023239"/>
    </source>
</evidence>
<keyword evidence="4" id="KW-1185">Reference proteome</keyword>
<proteinExistence type="predicted"/>
<keyword evidence="1" id="KW-0456">Lyase</keyword>
<evidence type="ECO:0000313" key="3">
    <source>
        <dbReference type="EMBL" id="UXH78800.1"/>
    </source>
</evidence>
<evidence type="ECO:0000259" key="2">
    <source>
        <dbReference type="Pfam" id="PF01557"/>
    </source>
</evidence>
<keyword evidence="3" id="KW-0378">Hydrolase</keyword>
<dbReference type="InterPro" id="IPR036663">
    <property type="entry name" value="Fumarylacetoacetase_C_sf"/>
</dbReference>
<name>A0ABY6B6G8_9BURK</name>
<reference evidence="3" key="1">
    <citation type="submission" date="2022-10" db="EMBL/GenBank/DDBJ databases">
        <title>Characterization and whole genome sequencing of a new Roseateles species, isolated from fresh water.</title>
        <authorList>
            <person name="Guliayeva D.Y."/>
            <person name="Akhremchuk A.E."/>
            <person name="Sikolenko M.A."/>
            <person name="Valentovich L.N."/>
            <person name="Sidarenka A.V."/>
        </authorList>
    </citation>
    <scope>NUCLEOTIDE SEQUENCE</scope>
    <source>
        <strain evidence="3">BIM B-1768</strain>
    </source>
</reference>
<dbReference type="RefSeq" id="WP_261758631.1">
    <property type="nucleotide sequence ID" value="NZ_CP104562.2"/>
</dbReference>
<dbReference type="Proteomes" id="UP001064933">
    <property type="component" value="Chromosome"/>
</dbReference>
<dbReference type="GO" id="GO:0016787">
    <property type="term" value="F:hydrolase activity"/>
    <property type="evidence" value="ECO:0007669"/>
    <property type="project" value="UniProtKB-KW"/>
</dbReference>
<evidence type="ECO:0000313" key="4">
    <source>
        <dbReference type="Proteomes" id="UP001064933"/>
    </source>
</evidence>
<gene>
    <name evidence="3" type="ORF">N4261_02345</name>
</gene>
<dbReference type="PANTHER" id="PTHR30143:SF0">
    <property type="entry name" value="2-KETO-4-PENTENOATE HYDRATASE"/>
    <property type="match status" value="1"/>
</dbReference>
<dbReference type="InterPro" id="IPR011234">
    <property type="entry name" value="Fumarylacetoacetase-like_C"/>
</dbReference>
<dbReference type="EMBL" id="CP104562">
    <property type="protein sequence ID" value="UXH78800.1"/>
    <property type="molecule type" value="Genomic_DNA"/>
</dbReference>
<dbReference type="InterPro" id="IPR050772">
    <property type="entry name" value="Hydratase-Decarb/MhpD_sf"/>
</dbReference>
<dbReference type="Pfam" id="PF01557">
    <property type="entry name" value="FAA_hydrolase"/>
    <property type="match status" value="1"/>
</dbReference>
<organism evidence="3 4">
    <name type="scientific">Roseateles amylovorans</name>
    <dbReference type="NCBI Taxonomy" id="2978473"/>
    <lineage>
        <taxon>Bacteria</taxon>
        <taxon>Pseudomonadati</taxon>
        <taxon>Pseudomonadota</taxon>
        <taxon>Betaproteobacteria</taxon>
        <taxon>Burkholderiales</taxon>
        <taxon>Sphaerotilaceae</taxon>
        <taxon>Roseateles</taxon>
    </lineage>
</organism>
<protein>
    <submittedName>
        <fullName evidence="3">Fumarylacetoacetate hydrolase family protein</fullName>
    </submittedName>
</protein>
<accession>A0ABY6B6G8</accession>
<sequence length="264" mass="27595">MTLPPDSAPTPAQALGAALAQAWTSGTCLDPADWSLPDEAAAYQAQAELASGLQWLSPGRPQFWKCGGASRDAALGQSPLAPSGVREVRGLRNGGDFGDLRLFGAEAEIALRLGQDVTPEMAAELRPGQAEHLIDAMCVSIEWLSSRWQPGTQPDALLRLADAQTHGALALGPWQAWTPGRDWSTQACELQAGEAAVLGGVGGHGLNDPAWVMAGWLQFATRRGQTVPAGSVVTTGAWRVAKDLAPGTTVTVRFAGLGELSARN</sequence>
<feature type="domain" description="Fumarylacetoacetase-like C-terminal" evidence="2">
    <location>
        <begin position="105"/>
        <end position="262"/>
    </location>
</feature>
<dbReference type="PANTHER" id="PTHR30143">
    <property type="entry name" value="ACID HYDRATASE"/>
    <property type="match status" value="1"/>
</dbReference>
<dbReference type="Gene3D" id="3.90.850.10">
    <property type="entry name" value="Fumarylacetoacetase-like, C-terminal domain"/>
    <property type="match status" value="1"/>
</dbReference>
<dbReference type="SUPFAM" id="SSF56529">
    <property type="entry name" value="FAH"/>
    <property type="match status" value="1"/>
</dbReference>